<dbReference type="Pfam" id="PF01650">
    <property type="entry name" value="Peptidase_C13"/>
    <property type="match status" value="1"/>
</dbReference>
<proteinExistence type="inferred from homology"/>
<comment type="similarity">
    <text evidence="1">Belongs to the peptidase C13 family.</text>
</comment>
<dbReference type="InterPro" id="IPR001096">
    <property type="entry name" value="Peptidase_C13"/>
</dbReference>
<feature type="chain" id="PRO_5018742797" description="Legumain" evidence="3">
    <location>
        <begin position="20"/>
        <end position="455"/>
    </location>
</feature>
<keyword evidence="3" id="KW-0732">Signal</keyword>
<dbReference type="PANTHER" id="PTHR12000">
    <property type="entry name" value="HEMOGLOBINASE FAMILY MEMBER"/>
    <property type="match status" value="1"/>
</dbReference>
<reference evidence="4 5" key="1">
    <citation type="submission" date="2019-01" db="EMBL/GenBank/DDBJ databases">
        <title>A draft genome assembly of the solar-powered sea slug Elysia chlorotica.</title>
        <authorList>
            <person name="Cai H."/>
            <person name="Li Q."/>
            <person name="Fang X."/>
            <person name="Li J."/>
            <person name="Curtis N.E."/>
            <person name="Altenburger A."/>
            <person name="Shibata T."/>
            <person name="Feng M."/>
            <person name="Maeda T."/>
            <person name="Schwartz J.A."/>
            <person name="Shigenobu S."/>
            <person name="Lundholm N."/>
            <person name="Nishiyama T."/>
            <person name="Yang H."/>
            <person name="Hasebe M."/>
            <person name="Li S."/>
            <person name="Pierce S.K."/>
            <person name="Wang J."/>
        </authorList>
    </citation>
    <scope>NUCLEOTIDE SEQUENCE [LARGE SCALE GENOMIC DNA]</scope>
    <source>
        <strain evidence="4">EC2010</strain>
        <tissue evidence="4">Whole organism of an adult</tissue>
    </source>
</reference>
<dbReference type="PRINTS" id="PR00776">
    <property type="entry name" value="HEMOGLOBNASE"/>
</dbReference>
<dbReference type="GO" id="GO:0005773">
    <property type="term" value="C:vacuole"/>
    <property type="evidence" value="ECO:0007669"/>
    <property type="project" value="GOC"/>
</dbReference>
<evidence type="ECO:0000256" key="2">
    <source>
        <dbReference type="PIRSR" id="PIRSR019663-1"/>
    </source>
</evidence>
<evidence type="ECO:0000256" key="3">
    <source>
        <dbReference type="SAM" id="SignalP"/>
    </source>
</evidence>
<dbReference type="PIRSF" id="PIRSF019663">
    <property type="entry name" value="Legumain"/>
    <property type="match status" value="1"/>
</dbReference>
<feature type="active site" description="Nucleophile" evidence="2">
    <location>
        <position position="193"/>
    </location>
</feature>
<evidence type="ECO:0000313" key="4">
    <source>
        <dbReference type="EMBL" id="RUS91820.1"/>
    </source>
</evidence>
<protein>
    <recommendedName>
        <fullName evidence="6">Legumain</fullName>
    </recommendedName>
</protein>
<evidence type="ECO:0000256" key="1">
    <source>
        <dbReference type="ARBA" id="ARBA00009941"/>
    </source>
</evidence>
<dbReference type="Gene3D" id="3.40.50.1460">
    <property type="match status" value="1"/>
</dbReference>
<feature type="signal peptide" evidence="3">
    <location>
        <begin position="1"/>
        <end position="19"/>
    </location>
</feature>
<dbReference type="AlphaFoldDB" id="A0A3S1BY66"/>
<organism evidence="4 5">
    <name type="scientific">Elysia chlorotica</name>
    <name type="common">Eastern emerald elysia</name>
    <name type="synonym">Sea slug</name>
    <dbReference type="NCBI Taxonomy" id="188477"/>
    <lineage>
        <taxon>Eukaryota</taxon>
        <taxon>Metazoa</taxon>
        <taxon>Spiralia</taxon>
        <taxon>Lophotrochozoa</taxon>
        <taxon>Mollusca</taxon>
        <taxon>Gastropoda</taxon>
        <taxon>Heterobranchia</taxon>
        <taxon>Euthyneura</taxon>
        <taxon>Panpulmonata</taxon>
        <taxon>Sacoglossa</taxon>
        <taxon>Placobranchoidea</taxon>
        <taxon>Plakobranchidae</taxon>
        <taxon>Elysia</taxon>
    </lineage>
</organism>
<dbReference type="GO" id="GO:0006624">
    <property type="term" value="P:vacuolar protein processing"/>
    <property type="evidence" value="ECO:0007669"/>
    <property type="project" value="TreeGrafter"/>
</dbReference>
<dbReference type="STRING" id="188477.A0A3S1BY66"/>
<evidence type="ECO:0008006" key="6">
    <source>
        <dbReference type="Google" id="ProtNLM"/>
    </source>
</evidence>
<dbReference type="EMBL" id="RQTK01000005">
    <property type="protein sequence ID" value="RUS91820.1"/>
    <property type="molecule type" value="Genomic_DNA"/>
</dbReference>
<keyword evidence="5" id="KW-1185">Reference proteome</keyword>
<evidence type="ECO:0000313" key="5">
    <source>
        <dbReference type="Proteomes" id="UP000271974"/>
    </source>
</evidence>
<dbReference type="PANTHER" id="PTHR12000:SF42">
    <property type="entry name" value="LEGUMAIN"/>
    <property type="match status" value="1"/>
</dbReference>
<feature type="active site" evidence="2">
    <location>
        <position position="151"/>
    </location>
</feature>
<gene>
    <name evidence="4" type="ORF">EGW08_000391</name>
</gene>
<dbReference type="GO" id="GO:0051603">
    <property type="term" value="P:proteolysis involved in protein catabolic process"/>
    <property type="evidence" value="ECO:0007669"/>
    <property type="project" value="TreeGrafter"/>
</dbReference>
<sequence length="455" mass="50779">MPLIMRSLAFLVCLTVSLAADDTHAEEGKRWALLVSSANTWINYGMQADVYHAYWLFREGGIPEEQIIVMAFDDIVNNDKNPFKGQVFESYDLEDVYKGIRIDYRRESVNKDVFLSVLRGDKDAVKRLTDSDGKVIDSGPSDNVFVFVSDHGAPGYIAWYDNNFLSAKELNQTIASMHEENRYKNLVLYVDTCFAGSMFKDTLPNNIGVYAATATNATFYAYSSECHSRVFGKAATCLGGLFSTNWAYGAQSDDRSTSTMNMQFQGAKIACQGATTPMQYGDISIAHMTQKEFFGDSVLNRNILRRSRPRRSVERASVIRKNMLAYQTLKNQLAALPKGSRGAQRLMARVSSVEKLMGLADKFFLDTYTSVHGRLATNSSTTWAETNFGVIKWSCYEPVVKAVMSLCPKMMRTEEVRYYAGAKFGVLVNLCNQISTAKVLAALKRAAEINPLCAV</sequence>
<dbReference type="GO" id="GO:0004197">
    <property type="term" value="F:cysteine-type endopeptidase activity"/>
    <property type="evidence" value="ECO:0007669"/>
    <property type="project" value="TreeGrafter"/>
</dbReference>
<comment type="caution">
    <text evidence="4">The sequence shown here is derived from an EMBL/GenBank/DDBJ whole genome shotgun (WGS) entry which is preliminary data.</text>
</comment>
<dbReference type="OrthoDB" id="6134060at2759"/>
<dbReference type="Proteomes" id="UP000271974">
    <property type="component" value="Unassembled WGS sequence"/>
</dbReference>
<name>A0A3S1BY66_ELYCH</name>
<accession>A0A3S1BY66</accession>